<proteinExistence type="predicted"/>
<organism evidence="1 2">
    <name type="scientific">Tunturiibacter lichenicola</name>
    <dbReference type="NCBI Taxonomy" id="2051959"/>
    <lineage>
        <taxon>Bacteria</taxon>
        <taxon>Pseudomonadati</taxon>
        <taxon>Acidobacteriota</taxon>
        <taxon>Terriglobia</taxon>
        <taxon>Terriglobales</taxon>
        <taxon>Acidobacteriaceae</taxon>
        <taxon>Tunturiibacter</taxon>
    </lineage>
</organism>
<dbReference type="EMBL" id="JACCCV010000002">
    <property type="protein sequence ID" value="NYF52229.1"/>
    <property type="molecule type" value="Genomic_DNA"/>
</dbReference>
<sequence>MAMGSKKGQVKALTEYLYLDKSRIRSYAEQIGATLSSDKRPEWKVGLSLTGPSVEGKQSETVRPTTDPEMVDALVAHLTEHGSLLLSRPKSEEDALAHQPQFVLETMQARQIIFHCEPQSVVTGLRDLVVWVSNPIEKPDVTLSEEKRYRARGMFVYLLVGFWDDEQSTRAYSMNTALNVLLRTLESLGANKGESDGTRRDFASPTAILERAGGFRGEVRTIRTLYTVRAVSENKVVSVEGTTIRCNDLFGYPLFIATA</sequence>
<evidence type="ECO:0000313" key="1">
    <source>
        <dbReference type="EMBL" id="NYF52229.1"/>
    </source>
</evidence>
<protein>
    <submittedName>
        <fullName evidence="1">Uncharacterized protein</fullName>
    </submittedName>
</protein>
<evidence type="ECO:0000313" key="2">
    <source>
        <dbReference type="Proteomes" id="UP000534186"/>
    </source>
</evidence>
<gene>
    <name evidence="1" type="ORF">HDF12_002628</name>
</gene>
<dbReference type="Proteomes" id="UP000534186">
    <property type="component" value="Unassembled WGS sequence"/>
</dbReference>
<reference evidence="1 2" key="1">
    <citation type="submission" date="2020-07" db="EMBL/GenBank/DDBJ databases">
        <title>Genomic Encyclopedia of Type Strains, Phase IV (KMG-V): Genome sequencing to study the core and pangenomes of soil and plant-associated prokaryotes.</title>
        <authorList>
            <person name="Whitman W."/>
        </authorList>
    </citation>
    <scope>NUCLEOTIDE SEQUENCE [LARGE SCALE GENOMIC DNA]</scope>
    <source>
        <strain evidence="1 2">M8UP30</strain>
    </source>
</reference>
<dbReference type="AlphaFoldDB" id="A0A7Y9T5D6"/>
<comment type="caution">
    <text evidence="1">The sequence shown here is derived from an EMBL/GenBank/DDBJ whole genome shotgun (WGS) entry which is preliminary data.</text>
</comment>
<accession>A0A7Y9T5D6</accession>
<name>A0A7Y9T5D6_9BACT</name>